<feature type="compositionally biased region" description="Pro residues" evidence="1">
    <location>
        <begin position="114"/>
        <end position="123"/>
    </location>
</feature>
<feature type="compositionally biased region" description="Pro residues" evidence="1">
    <location>
        <begin position="312"/>
        <end position="327"/>
    </location>
</feature>
<feature type="compositionally biased region" description="Acidic residues" evidence="1">
    <location>
        <begin position="204"/>
        <end position="237"/>
    </location>
</feature>
<feature type="compositionally biased region" description="Low complexity" evidence="1">
    <location>
        <begin position="296"/>
        <end position="311"/>
    </location>
</feature>
<feature type="compositionally biased region" description="Low complexity" evidence="1">
    <location>
        <begin position="14"/>
        <end position="23"/>
    </location>
</feature>
<dbReference type="VEuPathDB" id="FungiDB:AMAG_00503"/>
<evidence type="ECO:0000313" key="3">
    <source>
        <dbReference type="Proteomes" id="UP000054350"/>
    </source>
</evidence>
<dbReference type="OrthoDB" id="10512548at2759"/>
<feature type="region of interest" description="Disordered" evidence="1">
    <location>
        <begin position="1"/>
        <end position="28"/>
    </location>
</feature>
<evidence type="ECO:0000256" key="1">
    <source>
        <dbReference type="SAM" id="MobiDB-lite"/>
    </source>
</evidence>
<feature type="compositionally biased region" description="Low complexity" evidence="1">
    <location>
        <begin position="104"/>
        <end position="113"/>
    </location>
</feature>
<dbReference type="AlphaFoldDB" id="A0A0L0RW46"/>
<reference evidence="2 3" key="1">
    <citation type="submission" date="2009-11" db="EMBL/GenBank/DDBJ databases">
        <title>Annotation of Allomyces macrogynus ATCC 38327.</title>
        <authorList>
            <consortium name="The Broad Institute Genome Sequencing Platform"/>
            <person name="Russ C."/>
            <person name="Cuomo C."/>
            <person name="Burger G."/>
            <person name="Gray M.W."/>
            <person name="Holland P.W.H."/>
            <person name="King N."/>
            <person name="Lang F.B.F."/>
            <person name="Roger A.J."/>
            <person name="Ruiz-Trillo I."/>
            <person name="Young S.K."/>
            <person name="Zeng Q."/>
            <person name="Gargeya S."/>
            <person name="Fitzgerald M."/>
            <person name="Haas B."/>
            <person name="Abouelleil A."/>
            <person name="Alvarado L."/>
            <person name="Arachchi H.M."/>
            <person name="Berlin A."/>
            <person name="Chapman S.B."/>
            <person name="Gearin G."/>
            <person name="Goldberg J."/>
            <person name="Griggs A."/>
            <person name="Gujja S."/>
            <person name="Hansen M."/>
            <person name="Heiman D."/>
            <person name="Howarth C."/>
            <person name="Larimer J."/>
            <person name="Lui A."/>
            <person name="MacDonald P.J.P."/>
            <person name="McCowen C."/>
            <person name="Montmayeur A."/>
            <person name="Murphy C."/>
            <person name="Neiman D."/>
            <person name="Pearson M."/>
            <person name="Priest M."/>
            <person name="Roberts A."/>
            <person name="Saif S."/>
            <person name="Shea T."/>
            <person name="Sisk P."/>
            <person name="Stolte C."/>
            <person name="Sykes S."/>
            <person name="Wortman J."/>
            <person name="Nusbaum C."/>
            <person name="Birren B."/>
        </authorList>
    </citation>
    <scope>NUCLEOTIDE SEQUENCE [LARGE SCALE GENOMIC DNA]</scope>
    <source>
        <strain evidence="2 3">ATCC 38327</strain>
    </source>
</reference>
<dbReference type="EMBL" id="GG745328">
    <property type="protein sequence ID" value="KNE54533.1"/>
    <property type="molecule type" value="Genomic_DNA"/>
</dbReference>
<sequence length="453" mass="48340">MLARRRSLADELADATAAQPLAAFGPHAGRLDRDLALLNPRLRARAAPSPPAHLPTPSPPAPPTTLVAHRTVLDHKTVVTTYQYRPDPAAHPKQPCPLQHQQLQHPHARSWAAPSPPATPPTAPAVALDDYSDFLDDHDADVHDVPPTAVRLSDELFGHDPLWLRAKGPVPSDEDECGRPIPLHLASDSDFDTYDAPSEHGLDTDADQDSDLYDEVSFYSDDEYDDEEEKEEEDDLELQDHDSVESQSLQPVMVSAPSIDCALQPPLSSDDAVPTIPLSAIARLRTPSPALPTPAPLTASSSSSSTRAAWPPVGPAPVASRPPPFPVSEPYLPTTPALPTATLAPIPTHSTTTAMAASPALPSFTSLEDELVDAECKAFENLLSRVTRQIQDLRASDEKLVNHINAIDSWRSTAAVANTELDTARAANEGSAKPSPIMPAGVLLGGRPAGSRG</sequence>
<name>A0A0L0RW46_ALLM3</name>
<organism evidence="2 3">
    <name type="scientific">Allomyces macrogynus (strain ATCC 38327)</name>
    <name type="common">Allomyces javanicus var. macrogynus</name>
    <dbReference type="NCBI Taxonomy" id="578462"/>
    <lineage>
        <taxon>Eukaryota</taxon>
        <taxon>Fungi</taxon>
        <taxon>Fungi incertae sedis</taxon>
        <taxon>Blastocladiomycota</taxon>
        <taxon>Blastocladiomycetes</taxon>
        <taxon>Blastocladiales</taxon>
        <taxon>Blastocladiaceae</taxon>
        <taxon>Allomyces</taxon>
    </lineage>
</organism>
<gene>
    <name evidence="2" type="ORF">AMAG_00503</name>
</gene>
<feature type="region of interest" description="Disordered" evidence="1">
    <location>
        <begin position="425"/>
        <end position="453"/>
    </location>
</feature>
<accession>A0A0L0RW46</accession>
<evidence type="ECO:0000313" key="2">
    <source>
        <dbReference type="EMBL" id="KNE54533.1"/>
    </source>
</evidence>
<protein>
    <submittedName>
        <fullName evidence="2">Uncharacterized protein</fullName>
    </submittedName>
</protein>
<dbReference type="Proteomes" id="UP000054350">
    <property type="component" value="Unassembled WGS sequence"/>
</dbReference>
<reference evidence="3" key="2">
    <citation type="submission" date="2009-11" db="EMBL/GenBank/DDBJ databases">
        <title>The Genome Sequence of Allomyces macrogynus strain ATCC 38327.</title>
        <authorList>
            <consortium name="The Broad Institute Genome Sequencing Platform"/>
            <person name="Russ C."/>
            <person name="Cuomo C."/>
            <person name="Shea T."/>
            <person name="Young S.K."/>
            <person name="Zeng Q."/>
            <person name="Koehrsen M."/>
            <person name="Haas B."/>
            <person name="Borodovsky M."/>
            <person name="Guigo R."/>
            <person name="Alvarado L."/>
            <person name="Berlin A."/>
            <person name="Borenstein D."/>
            <person name="Chen Z."/>
            <person name="Engels R."/>
            <person name="Freedman E."/>
            <person name="Gellesch M."/>
            <person name="Goldberg J."/>
            <person name="Griggs A."/>
            <person name="Gujja S."/>
            <person name="Heiman D."/>
            <person name="Hepburn T."/>
            <person name="Howarth C."/>
            <person name="Jen D."/>
            <person name="Larson L."/>
            <person name="Lewis B."/>
            <person name="Mehta T."/>
            <person name="Park D."/>
            <person name="Pearson M."/>
            <person name="Roberts A."/>
            <person name="Saif S."/>
            <person name="Shenoy N."/>
            <person name="Sisk P."/>
            <person name="Stolte C."/>
            <person name="Sykes S."/>
            <person name="Walk T."/>
            <person name="White J."/>
            <person name="Yandava C."/>
            <person name="Burger G."/>
            <person name="Gray M.W."/>
            <person name="Holland P.W.H."/>
            <person name="King N."/>
            <person name="Lang F.B.F."/>
            <person name="Roger A.J."/>
            <person name="Ruiz-Trillo I."/>
            <person name="Lander E."/>
            <person name="Nusbaum C."/>
        </authorList>
    </citation>
    <scope>NUCLEOTIDE SEQUENCE [LARGE SCALE GENOMIC DNA]</scope>
    <source>
        <strain evidence="3">ATCC 38327</strain>
    </source>
</reference>
<keyword evidence="3" id="KW-1185">Reference proteome</keyword>
<feature type="region of interest" description="Disordered" evidence="1">
    <location>
        <begin position="286"/>
        <end position="352"/>
    </location>
</feature>
<feature type="region of interest" description="Disordered" evidence="1">
    <location>
        <begin position="104"/>
        <end position="126"/>
    </location>
</feature>
<feature type="compositionally biased region" description="Gly residues" evidence="1">
    <location>
        <begin position="443"/>
        <end position="453"/>
    </location>
</feature>
<feature type="compositionally biased region" description="Low complexity" evidence="1">
    <location>
        <begin position="332"/>
        <end position="348"/>
    </location>
</feature>
<feature type="region of interest" description="Disordered" evidence="1">
    <location>
        <begin position="167"/>
        <end position="251"/>
    </location>
</feature>
<proteinExistence type="predicted"/>